<dbReference type="EMBL" id="JAHFZB010000054">
    <property type="protein sequence ID" value="KAK6466669.1"/>
    <property type="molecule type" value="Genomic_DNA"/>
</dbReference>
<dbReference type="InterPro" id="IPR004210">
    <property type="entry name" value="BESS_motif"/>
</dbReference>
<comment type="caution">
    <text evidence="5">The sequence shown here is derived from an EMBL/GenBank/DDBJ whole genome shotgun (WGS) entry which is preliminary data.</text>
</comment>
<dbReference type="InterPro" id="IPR004020">
    <property type="entry name" value="DAPIN"/>
</dbReference>
<dbReference type="PROSITE" id="PS50824">
    <property type="entry name" value="DAPIN"/>
    <property type="match status" value="1"/>
</dbReference>
<dbReference type="Gene3D" id="1.10.533.10">
    <property type="entry name" value="Death Domain, Fas"/>
    <property type="match status" value="1"/>
</dbReference>
<dbReference type="SMART" id="SM01289">
    <property type="entry name" value="PYRIN"/>
    <property type="match status" value="1"/>
</dbReference>
<evidence type="ECO:0000259" key="4">
    <source>
        <dbReference type="PROSITE" id="PS51031"/>
    </source>
</evidence>
<dbReference type="Pfam" id="PF02758">
    <property type="entry name" value="PYRIN"/>
    <property type="match status" value="1"/>
</dbReference>
<organism evidence="5 6">
    <name type="scientific">Huso huso</name>
    <name type="common">Beluga</name>
    <name type="synonym">Acipenser huso</name>
    <dbReference type="NCBI Taxonomy" id="61971"/>
    <lineage>
        <taxon>Eukaryota</taxon>
        <taxon>Metazoa</taxon>
        <taxon>Chordata</taxon>
        <taxon>Craniata</taxon>
        <taxon>Vertebrata</taxon>
        <taxon>Euteleostomi</taxon>
        <taxon>Actinopterygii</taxon>
        <taxon>Chondrostei</taxon>
        <taxon>Acipenseriformes</taxon>
        <taxon>Acipenseridae</taxon>
        <taxon>Huso</taxon>
    </lineage>
</organism>
<evidence type="ECO:0000313" key="6">
    <source>
        <dbReference type="Proteomes" id="UP001369086"/>
    </source>
</evidence>
<feature type="domain" description="BESS" evidence="4">
    <location>
        <begin position="153"/>
        <end position="192"/>
    </location>
</feature>
<keyword evidence="6" id="KW-1185">Reference proteome</keyword>
<evidence type="ECO:0000313" key="5">
    <source>
        <dbReference type="EMBL" id="KAK6466669.1"/>
    </source>
</evidence>
<name>A0ABR0Y2X8_HUSHU</name>
<dbReference type="PROSITE" id="PS51031">
    <property type="entry name" value="BESS"/>
    <property type="match status" value="1"/>
</dbReference>
<proteinExistence type="predicted"/>
<reference evidence="5 6" key="1">
    <citation type="submission" date="2021-05" db="EMBL/GenBank/DDBJ databases">
        <authorList>
            <person name="Zahm M."/>
            <person name="Klopp C."/>
            <person name="Cabau C."/>
            <person name="Kuhl H."/>
            <person name="Suciu R."/>
            <person name="Ciorpac M."/>
            <person name="Holostenco D."/>
            <person name="Gessner J."/>
            <person name="Wuertz S."/>
            <person name="Hohne C."/>
            <person name="Stock M."/>
            <person name="Gislard M."/>
            <person name="Lluch J."/>
            <person name="Milhes M."/>
            <person name="Lampietro C."/>
            <person name="Lopez Roques C."/>
            <person name="Donnadieu C."/>
            <person name="Du K."/>
            <person name="Schartl M."/>
            <person name="Guiguen Y."/>
        </authorList>
    </citation>
    <scope>NUCLEOTIDE SEQUENCE [LARGE SCALE GENOMIC DNA]</scope>
    <source>
        <strain evidence="5">Hh-F2</strain>
        <tissue evidence="5">Blood</tissue>
    </source>
</reference>
<comment type="subcellular location">
    <subcellularLocation>
        <location evidence="1">Nucleus</location>
    </subcellularLocation>
</comment>
<sequence length="194" mass="21883">MLATAMASYCGDILIKHLEGLRNTEFKRFRSKLKSYEEGNLQIPRGRLERAGVDETVEMLIQCFVNQAVPVAVEVLKRCNVNNVAQELHSEWEKGCKKRKSEPITFEEDEVKSIKLEPHLYARPTKPAPGVSSETGPSEACGLDSPIPEDSEQDETALFMMSLQARLKRLSPVKRSIAMIDIQTILHQHEFNSS</sequence>
<feature type="region of interest" description="Disordered" evidence="2">
    <location>
        <begin position="122"/>
        <end position="149"/>
    </location>
</feature>
<dbReference type="SUPFAM" id="SSF47986">
    <property type="entry name" value="DEATH domain"/>
    <property type="match status" value="1"/>
</dbReference>
<evidence type="ECO:0000256" key="1">
    <source>
        <dbReference type="PROSITE-ProRule" id="PRU00371"/>
    </source>
</evidence>
<dbReference type="InterPro" id="IPR011029">
    <property type="entry name" value="DEATH-like_dom_sf"/>
</dbReference>
<evidence type="ECO:0000256" key="2">
    <source>
        <dbReference type="SAM" id="MobiDB-lite"/>
    </source>
</evidence>
<accession>A0ABR0Y2X8</accession>
<evidence type="ECO:0000259" key="3">
    <source>
        <dbReference type="PROSITE" id="PS50824"/>
    </source>
</evidence>
<gene>
    <name evidence="5" type="ORF">HHUSO_G35950</name>
</gene>
<keyword evidence="1" id="KW-0539">Nucleus</keyword>
<feature type="domain" description="Pyrin" evidence="3">
    <location>
        <begin position="6"/>
        <end position="94"/>
    </location>
</feature>
<dbReference type="Proteomes" id="UP001369086">
    <property type="component" value="Unassembled WGS sequence"/>
</dbReference>
<protein>
    <submittedName>
        <fullName evidence="5">NACHT protein</fullName>
    </submittedName>
</protein>